<evidence type="ECO:0000313" key="1">
    <source>
        <dbReference type="EMBL" id="KAI3737557.1"/>
    </source>
</evidence>
<proteinExistence type="predicted"/>
<comment type="caution">
    <text evidence="1">The sequence shown here is derived from an EMBL/GenBank/DDBJ whole genome shotgun (WGS) entry which is preliminary data.</text>
</comment>
<accession>A0ACB9CTC9</accession>
<keyword evidence="2" id="KW-1185">Reference proteome</keyword>
<reference evidence="1 2" key="2">
    <citation type="journal article" date="2022" name="Mol. Ecol. Resour.">
        <title>The genomes of chicory, endive, great burdock and yacon provide insights into Asteraceae paleo-polyploidization history and plant inulin production.</title>
        <authorList>
            <person name="Fan W."/>
            <person name="Wang S."/>
            <person name="Wang H."/>
            <person name="Wang A."/>
            <person name="Jiang F."/>
            <person name="Liu H."/>
            <person name="Zhao H."/>
            <person name="Xu D."/>
            <person name="Zhang Y."/>
        </authorList>
    </citation>
    <scope>NUCLEOTIDE SEQUENCE [LARGE SCALE GENOMIC DNA]</scope>
    <source>
        <strain evidence="2">cv. Punajuju</strain>
        <tissue evidence="1">Leaves</tissue>
    </source>
</reference>
<dbReference type="Proteomes" id="UP001055811">
    <property type="component" value="Linkage Group LG05"/>
</dbReference>
<name>A0ACB9CTC9_CICIN</name>
<protein>
    <submittedName>
        <fullName evidence="1">Uncharacterized protein</fullName>
    </submittedName>
</protein>
<reference evidence="2" key="1">
    <citation type="journal article" date="2022" name="Mol. Ecol. Resour.">
        <title>The genomes of chicory, endive, great burdock and yacon provide insights into Asteraceae palaeo-polyploidization history and plant inulin production.</title>
        <authorList>
            <person name="Fan W."/>
            <person name="Wang S."/>
            <person name="Wang H."/>
            <person name="Wang A."/>
            <person name="Jiang F."/>
            <person name="Liu H."/>
            <person name="Zhao H."/>
            <person name="Xu D."/>
            <person name="Zhang Y."/>
        </authorList>
    </citation>
    <scope>NUCLEOTIDE SEQUENCE [LARGE SCALE GENOMIC DNA]</scope>
    <source>
        <strain evidence="2">cv. Punajuju</strain>
    </source>
</reference>
<gene>
    <name evidence="1" type="ORF">L2E82_27563</name>
</gene>
<sequence length="77" mass="8384">MTTPNPQISPLLSPSTHCQHPVPSPSSVSGVQMVILIGKTRRKGGERLWWGKGSNHRVRVVANSNSIARAKQTKTEV</sequence>
<dbReference type="EMBL" id="CM042013">
    <property type="protein sequence ID" value="KAI3737557.1"/>
    <property type="molecule type" value="Genomic_DNA"/>
</dbReference>
<evidence type="ECO:0000313" key="2">
    <source>
        <dbReference type="Proteomes" id="UP001055811"/>
    </source>
</evidence>
<organism evidence="1 2">
    <name type="scientific">Cichorium intybus</name>
    <name type="common">Chicory</name>
    <dbReference type="NCBI Taxonomy" id="13427"/>
    <lineage>
        <taxon>Eukaryota</taxon>
        <taxon>Viridiplantae</taxon>
        <taxon>Streptophyta</taxon>
        <taxon>Embryophyta</taxon>
        <taxon>Tracheophyta</taxon>
        <taxon>Spermatophyta</taxon>
        <taxon>Magnoliopsida</taxon>
        <taxon>eudicotyledons</taxon>
        <taxon>Gunneridae</taxon>
        <taxon>Pentapetalae</taxon>
        <taxon>asterids</taxon>
        <taxon>campanulids</taxon>
        <taxon>Asterales</taxon>
        <taxon>Asteraceae</taxon>
        <taxon>Cichorioideae</taxon>
        <taxon>Cichorieae</taxon>
        <taxon>Cichoriinae</taxon>
        <taxon>Cichorium</taxon>
    </lineage>
</organism>